<protein>
    <submittedName>
        <fullName evidence="3">16S rRNA (Guanine(966)-N(2))-methyltransferase RsmD</fullName>
        <ecNumber evidence="3">2.1.1.171</ecNumber>
    </submittedName>
</protein>
<evidence type="ECO:0000256" key="1">
    <source>
        <dbReference type="ARBA" id="ARBA00022603"/>
    </source>
</evidence>
<dbReference type="Proteomes" id="UP000650524">
    <property type="component" value="Unassembled WGS sequence"/>
</dbReference>
<dbReference type="Gene3D" id="3.40.50.150">
    <property type="entry name" value="Vaccinia Virus protein VP39"/>
    <property type="match status" value="1"/>
</dbReference>
<dbReference type="InterPro" id="IPR029063">
    <property type="entry name" value="SAM-dependent_MTases_sf"/>
</dbReference>
<dbReference type="GO" id="GO:0003676">
    <property type="term" value="F:nucleic acid binding"/>
    <property type="evidence" value="ECO:0007669"/>
    <property type="project" value="InterPro"/>
</dbReference>
<evidence type="ECO:0000313" key="4">
    <source>
        <dbReference type="Proteomes" id="UP000650524"/>
    </source>
</evidence>
<dbReference type="SUPFAM" id="SSF53335">
    <property type="entry name" value="S-adenosyl-L-methionine-dependent methyltransferases"/>
    <property type="match status" value="1"/>
</dbReference>
<dbReference type="EMBL" id="JACNJD010000361">
    <property type="protein sequence ID" value="MBC8179233.1"/>
    <property type="molecule type" value="Genomic_DNA"/>
</dbReference>
<organism evidence="3 4">
    <name type="scientific">Candidatus Desulfacyla euxinica</name>
    <dbReference type="NCBI Taxonomy" id="2841693"/>
    <lineage>
        <taxon>Bacteria</taxon>
        <taxon>Deltaproteobacteria</taxon>
        <taxon>Candidatus Desulfacyla</taxon>
    </lineage>
</organism>
<keyword evidence="2 3" id="KW-0808">Transferase</keyword>
<name>A0A8J6N2F3_9DELT</name>
<dbReference type="CDD" id="cd02440">
    <property type="entry name" value="AdoMet_MTases"/>
    <property type="match status" value="1"/>
</dbReference>
<evidence type="ECO:0000256" key="2">
    <source>
        <dbReference type="ARBA" id="ARBA00022679"/>
    </source>
</evidence>
<accession>A0A8J6N2F3</accession>
<proteinExistence type="predicted"/>
<dbReference type="NCBIfam" id="TIGR00095">
    <property type="entry name" value="16S rRNA (guanine(966)-N(2))-methyltransferase RsmD"/>
    <property type="match status" value="1"/>
</dbReference>
<dbReference type="InterPro" id="IPR004398">
    <property type="entry name" value="RNA_MeTrfase_RsmD"/>
</dbReference>
<dbReference type="GO" id="GO:0052913">
    <property type="term" value="F:16S rRNA (guanine(966)-N(2))-methyltransferase activity"/>
    <property type="evidence" value="ECO:0007669"/>
    <property type="project" value="UniProtKB-EC"/>
</dbReference>
<keyword evidence="1 3" id="KW-0489">Methyltransferase</keyword>
<dbReference type="PROSITE" id="PS00092">
    <property type="entry name" value="N6_MTASE"/>
    <property type="match status" value="1"/>
</dbReference>
<dbReference type="EC" id="2.1.1.171" evidence="3"/>
<sequence>MKKSKMRITGGRVKGRTLSTPKGLLIRPTSDRVREAIFNILGQDLSGLSVLDIFSGTGSLGLEALSRGAGYAVFIDKLRESIDLIKKNIDLCGYGDSGMTLRWDLTRGIPWGHPLLMKQFDLVFLDPPYSKNLESPILTGLSKGKRLSNGARVVAESSKAASLPLSFPNLEMVDTRVYGDTKISIYEYNNHLAKVE</sequence>
<dbReference type="PANTHER" id="PTHR43542:SF1">
    <property type="entry name" value="METHYLTRANSFERASE"/>
    <property type="match status" value="1"/>
</dbReference>
<evidence type="ECO:0000313" key="3">
    <source>
        <dbReference type="EMBL" id="MBC8179233.1"/>
    </source>
</evidence>
<dbReference type="InterPro" id="IPR002052">
    <property type="entry name" value="DNA_methylase_N6_adenine_CS"/>
</dbReference>
<comment type="caution">
    <text evidence="3">The sequence shown here is derived from an EMBL/GenBank/DDBJ whole genome shotgun (WGS) entry which is preliminary data.</text>
</comment>
<dbReference type="AlphaFoldDB" id="A0A8J6N2F3"/>
<gene>
    <name evidence="3" type="primary">rsmD</name>
    <name evidence="3" type="ORF">H8E19_17665</name>
</gene>
<dbReference type="PANTHER" id="PTHR43542">
    <property type="entry name" value="METHYLTRANSFERASE"/>
    <property type="match status" value="1"/>
</dbReference>
<reference evidence="3 4" key="1">
    <citation type="submission" date="2020-08" db="EMBL/GenBank/DDBJ databases">
        <title>Bridging the membrane lipid divide: bacteria of the FCB group superphylum have the potential to synthesize archaeal ether lipids.</title>
        <authorList>
            <person name="Villanueva L."/>
            <person name="Von Meijenfeldt F.A.B."/>
            <person name="Westbye A.B."/>
            <person name="Yadav S."/>
            <person name="Hopmans E.C."/>
            <person name="Dutilh B.E."/>
            <person name="Sinninghe Damste J.S."/>
        </authorList>
    </citation>
    <scope>NUCLEOTIDE SEQUENCE [LARGE SCALE GENOMIC DNA]</scope>
    <source>
        <strain evidence="3">NIOZ-UU27</strain>
    </source>
</reference>
<dbReference type="Pfam" id="PF03602">
    <property type="entry name" value="Cons_hypoth95"/>
    <property type="match status" value="1"/>
</dbReference>
<dbReference type="PIRSF" id="PIRSF004553">
    <property type="entry name" value="CHP00095"/>
    <property type="match status" value="1"/>
</dbReference>